<dbReference type="InterPro" id="IPR020069">
    <property type="entry name" value="Ribosomal_bL9_C"/>
</dbReference>
<comment type="caution">
    <text evidence="9">The sequence shown here is derived from an EMBL/GenBank/DDBJ whole genome shotgun (WGS) entry which is preliminary data.</text>
</comment>
<dbReference type="EMBL" id="AEJF01000210">
    <property type="protein sequence ID" value="KLU21616.1"/>
    <property type="molecule type" value="Genomic_DNA"/>
</dbReference>
<dbReference type="Proteomes" id="UP000035963">
    <property type="component" value="Unassembled WGS sequence"/>
</dbReference>
<evidence type="ECO:0000256" key="5">
    <source>
        <dbReference type="ARBA" id="ARBA00023274"/>
    </source>
</evidence>
<dbReference type="Pfam" id="PF03948">
    <property type="entry name" value="Ribosomal_L9_C"/>
    <property type="match status" value="1"/>
</dbReference>
<evidence type="ECO:0000313" key="10">
    <source>
        <dbReference type="Proteomes" id="UP000035963"/>
    </source>
</evidence>
<dbReference type="OrthoDB" id="9788336at2"/>
<comment type="function">
    <text evidence="7">Binds to the 23S rRNA.</text>
</comment>
<dbReference type="InterPro" id="IPR020594">
    <property type="entry name" value="Ribosomal_bL9_bac/chp"/>
</dbReference>
<evidence type="ECO:0000259" key="8">
    <source>
        <dbReference type="PROSITE" id="PS00651"/>
    </source>
</evidence>
<dbReference type="InterPro" id="IPR009027">
    <property type="entry name" value="Ribosomal_bL9/RNase_H1_N"/>
</dbReference>
<evidence type="ECO:0000256" key="6">
    <source>
        <dbReference type="ARBA" id="ARBA00035292"/>
    </source>
</evidence>
<keyword evidence="3 7" id="KW-0694">RNA-binding</keyword>
<comment type="similarity">
    <text evidence="1 7">Belongs to the bacterial ribosomal protein bL9 family.</text>
</comment>
<dbReference type="InterPro" id="IPR036791">
    <property type="entry name" value="Ribosomal_bL9_C_sf"/>
</dbReference>
<accession>A0A0J1CMK8</accession>
<keyword evidence="5 7" id="KW-0687">Ribonucleoprotein</keyword>
<dbReference type="RefSeq" id="WP_047896823.1">
    <property type="nucleotide sequence ID" value="NZ_AEJF01000210.1"/>
</dbReference>
<name>A0A0J1CMK8_9BURK</name>
<dbReference type="InterPro" id="IPR000244">
    <property type="entry name" value="Ribosomal_bL9"/>
</dbReference>
<sequence>MQIILLEKVVNLGNLGDIVRVKDGYARNFLIPGKKARRATKDAIAEFEVRRADLEKVAAEKLAAATALGEKLSGATVQISQKAGVDGRLFGSVTNADIADALKKQGLAEVEKSQVRLADGPLKLVGDHAVQIALHTDVVVDVTVSVLGEHA</sequence>
<dbReference type="PANTHER" id="PTHR21368">
    <property type="entry name" value="50S RIBOSOMAL PROTEIN L9"/>
    <property type="match status" value="1"/>
</dbReference>
<dbReference type="PROSITE" id="PS00651">
    <property type="entry name" value="RIBOSOMAL_L9"/>
    <property type="match status" value="1"/>
</dbReference>
<dbReference type="GO" id="GO:0006412">
    <property type="term" value="P:translation"/>
    <property type="evidence" value="ECO:0007669"/>
    <property type="project" value="UniProtKB-UniRule"/>
</dbReference>
<protein>
    <recommendedName>
        <fullName evidence="6 7">Large ribosomal subunit protein bL9</fullName>
    </recommendedName>
</protein>
<evidence type="ECO:0000256" key="3">
    <source>
        <dbReference type="ARBA" id="ARBA00022884"/>
    </source>
</evidence>
<evidence type="ECO:0000313" key="9">
    <source>
        <dbReference type="EMBL" id="KLU21616.1"/>
    </source>
</evidence>
<dbReference type="GO" id="GO:1990904">
    <property type="term" value="C:ribonucleoprotein complex"/>
    <property type="evidence" value="ECO:0007669"/>
    <property type="project" value="UniProtKB-KW"/>
</dbReference>
<dbReference type="NCBIfam" id="TIGR00158">
    <property type="entry name" value="L9"/>
    <property type="match status" value="1"/>
</dbReference>
<dbReference type="Gene3D" id="3.40.5.10">
    <property type="entry name" value="Ribosomal protein L9, N-terminal domain"/>
    <property type="match status" value="1"/>
</dbReference>
<dbReference type="SUPFAM" id="SSF55653">
    <property type="entry name" value="Ribosomal protein L9 C-domain"/>
    <property type="match status" value="1"/>
</dbReference>
<keyword evidence="10" id="KW-1185">Reference proteome</keyword>
<proteinExistence type="inferred from homology"/>
<evidence type="ECO:0000256" key="7">
    <source>
        <dbReference type="HAMAP-Rule" id="MF_00503"/>
    </source>
</evidence>
<keyword evidence="2 7" id="KW-0699">rRNA-binding</keyword>
<evidence type="ECO:0000256" key="2">
    <source>
        <dbReference type="ARBA" id="ARBA00022730"/>
    </source>
</evidence>
<organism evidence="9 10">
    <name type="scientific">Caballeronia mineralivorans PML1(12)</name>
    <dbReference type="NCBI Taxonomy" id="908627"/>
    <lineage>
        <taxon>Bacteria</taxon>
        <taxon>Pseudomonadati</taxon>
        <taxon>Pseudomonadota</taxon>
        <taxon>Betaproteobacteria</taxon>
        <taxon>Burkholderiales</taxon>
        <taxon>Burkholderiaceae</taxon>
        <taxon>Caballeronia</taxon>
    </lineage>
</organism>
<dbReference type="Gene3D" id="3.10.430.100">
    <property type="entry name" value="Ribosomal protein L9, C-terminal domain"/>
    <property type="match status" value="1"/>
</dbReference>
<evidence type="ECO:0000256" key="4">
    <source>
        <dbReference type="ARBA" id="ARBA00022980"/>
    </source>
</evidence>
<dbReference type="HAMAP" id="MF_00503">
    <property type="entry name" value="Ribosomal_bL9"/>
    <property type="match status" value="1"/>
</dbReference>
<evidence type="ECO:0000256" key="1">
    <source>
        <dbReference type="ARBA" id="ARBA00010605"/>
    </source>
</evidence>
<dbReference type="GO" id="GO:0003735">
    <property type="term" value="F:structural constituent of ribosome"/>
    <property type="evidence" value="ECO:0007669"/>
    <property type="project" value="InterPro"/>
</dbReference>
<dbReference type="Pfam" id="PF01281">
    <property type="entry name" value="Ribosomal_L9_N"/>
    <property type="match status" value="1"/>
</dbReference>
<dbReference type="InterPro" id="IPR020070">
    <property type="entry name" value="Ribosomal_bL9_N"/>
</dbReference>
<dbReference type="SUPFAM" id="SSF55658">
    <property type="entry name" value="L9 N-domain-like"/>
    <property type="match status" value="1"/>
</dbReference>
<gene>
    <name evidence="7" type="primary">rplI</name>
    <name evidence="9" type="ORF">EOS_35130</name>
</gene>
<dbReference type="GO" id="GO:0019843">
    <property type="term" value="F:rRNA binding"/>
    <property type="evidence" value="ECO:0007669"/>
    <property type="project" value="UniProtKB-UniRule"/>
</dbReference>
<dbReference type="AlphaFoldDB" id="A0A0J1CMK8"/>
<feature type="domain" description="Ribosomal protein L9" evidence="8">
    <location>
        <begin position="13"/>
        <end position="40"/>
    </location>
</feature>
<dbReference type="InterPro" id="IPR036935">
    <property type="entry name" value="Ribosomal_bL9_N_sf"/>
</dbReference>
<keyword evidence="4 7" id="KW-0689">Ribosomal protein</keyword>
<dbReference type="GO" id="GO:0005840">
    <property type="term" value="C:ribosome"/>
    <property type="evidence" value="ECO:0007669"/>
    <property type="project" value="UniProtKB-KW"/>
</dbReference>
<dbReference type="PATRIC" id="fig|908627.4.peg.7856"/>
<reference evidence="9 10" key="1">
    <citation type="journal article" date="2015" name="Genome Announc.">
        <title>Draft Genome Sequence of Burkholderia sp. Strain PML1(12), an Ectomycorrhizosphere-Inhabiting Bacterium with Effective Mineral-Weathering Ability.</title>
        <authorList>
            <person name="Uroz S."/>
            <person name="Oger P."/>
        </authorList>
    </citation>
    <scope>NUCLEOTIDE SEQUENCE [LARGE SCALE GENOMIC DNA]</scope>
    <source>
        <strain evidence="10">PML1(12)</strain>
    </source>
</reference>